<reference evidence="1" key="1">
    <citation type="submission" date="2014-09" db="EMBL/GenBank/DDBJ databases">
        <authorList>
            <person name="Magalhaes I.L.F."/>
            <person name="Oliveira U."/>
            <person name="Santos F.R."/>
            <person name="Vidigal T.H.D.A."/>
            <person name="Brescovit A.D."/>
            <person name="Santos A.J."/>
        </authorList>
    </citation>
    <scope>NUCLEOTIDE SEQUENCE</scope>
    <source>
        <tissue evidence="1">Shoot tissue taken approximately 20 cm above the soil surface</tissue>
    </source>
</reference>
<dbReference type="EMBL" id="GBRH01283602">
    <property type="protein sequence ID" value="JAD14293.1"/>
    <property type="molecule type" value="Transcribed_RNA"/>
</dbReference>
<dbReference type="AlphaFoldDB" id="A0A0A8XP16"/>
<protein>
    <submittedName>
        <fullName evidence="1">Uncharacterized protein</fullName>
    </submittedName>
</protein>
<name>A0A0A8XP16_ARUDO</name>
<evidence type="ECO:0000313" key="1">
    <source>
        <dbReference type="EMBL" id="JAD14293.1"/>
    </source>
</evidence>
<accession>A0A0A8XP16</accession>
<proteinExistence type="predicted"/>
<organism evidence="1">
    <name type="scientific">Arundo donax</name>
    <name type="common">Giant reed</name>
    <name type="synonym">Donax arundinaceus</name>
    <dbReference type="NCBI Taxonomy" id="35708"/>
    <lineage>
        <taxon>Eukaryota</taxon>
        <taxon>Viridiplantae</taxon>
        <taxon>Streptophyta</taxon>
        <taxon>Embryophyta</taxon>
        <taxon>Tracheophyta</taxon>
        <taxon>Spermatophyta</taxon>
        <taxon>Magnoliopsida</taxon>
        <taxon>Liliopsida</taxon>
        <taxon>Poales</taxon>
        <taxon>Poaceae</taxon>
        <taxon>PACMAD clade</taxon>
        <taxon>Arundinoideae</taxon>
        <taxon>Arundineae</taxon>
        <taxon>Arundo</taxon>
    </lineage>
</organism>
<sequence>MHFLWTLEFHPKSICLFLKEMHTGTIFDILGLITASGEFVGGGAIFDRLPLSVRRVANVS</sequence>
<reference evidence="1" key="2">
    <citation type="journal article" date="2015" name="Data Brief">
        <title>Shoot transcriptome of the giant reed, Arundo donax.</title>
        <authorList>
            <person name="Barrero R.A."/>
            <person name="Guerrero F.D."/>
            <person name="Moolhuijzen P."/>
            <person name="Goolsby J.A."/>
            <person name="Tidwell J."/>
            <person name="Bellgard S.E."/>
            <person name="Bellgard M.I."/>
        </authorList>
    </citation>
    <scope>NUCLEOTIDE SEQUENCE</scope>
    <source>
        <tissue evidence="1">Shoot tissue taken approximately 20 cm above the soil surface</tissue>
    </source>
</reference>